<dbReference type="EMBL" id="VSSQ01105229">
    <property type="protein sequence ID" value="MPN45382.1"/>
    <property type="molecule type" value="Genomic_DNA"/>
</dbReference>
<evidence type="ECO:0000313" key="1">
    <source>
        <dbReference type="EMBL" id="MPN45382.1"/>
    </source>
</evidence>
<comment type="caution">
    <text evidence="1">The sequence shown here is derived from an EMBL/GenBank/DDBJ whole genome shotgun (WGS) entry which is preliminary data.</text>
</comment>
<name>A0A645I3N5_9ZZZZ</name>
<organism evidence="1">
    <name type="scientific">bioreactor metagenome</name>
    <dbReference type="NCBI Taxonomy" id="1076179"/>
    <lineage>
        <taxon>unclassified sequences</taxon>
        <taxon>metagenomes</taxon>
        <taxon>ecological metagenomes</taxon>
    </lineage>
</organism>
<proteinExistence type="predicted"/>
<gene>
    <name evidence="1" type="ORF">SDC9_192949</name>
</gene>
<reference evidence="1" key="1">
    <citation type="submission" date="2019-08" db="EMBL/GenBank/DDBJ databases">
        <authorList>
            <person name="Kucharzyk K."/>
            <person name="Murdoch R.W."/>
            <person name="Higgins S."/>
            <person name="Loffler F."/>
        </authorList>
    </citation>
    <scope>NUCLEOTIDE SEQUENCE</scope>
</reference>
<dbReference type="AlphaFoldDB" id="A0A645I3N5"/>
<accession>A0A645I3N5</accession>
<sequence length="137" mass="15762">MALLNRVVVAEILIQPQFVGGVLLEAEAKLGGMRVGKIVRQVVAEDAKAQRVFRRKLLALLDGLARQCLRKDMDFALAFQRKVRGKHHLRHIVRQEVAKYKQFAVELVTFVRERFVQQMPHGMVGSRLHWDPPILLF</sequence>
<protein>
    <submittedName>
        <fullName evidence="1">Uncharacterized protein</fullName>
    </submittedName>
</protein>